<dbReference type="InterPro" id="IPR001283">
    <property type="entry name" value="CRISP-related"/>
</dbReference>
<evidence type="ECO:0000313" key="6">
    <source>
        <dbReference type="EMBL" id="TVU40956.1"/>
    </source>
</evidence>
<dbReference type="InterPro" id="IPR002413">
    <property type="entry name" value="V5_allergen-like"/>
</dbReference>
<dbReference type="OrthoDB" id="337038at2759"/>
<dbReference type="Gramene" id="TVU40956">
    <property type="protein sequence ID" value="TVU40956"/>
    <property type="gene ID" value="EJB05_14442"/>
</dbReference>
<evidence type="ECO:0000256" key="1">
    <source>
        <dbReference type="ARBA" id="ARBA00003143"/>
    </source>
</evidence>
<dbReference type="GO" id="GO:0005576">
    <property type="term" value="C:extracellular region"/>
    <property type="evidence" value="ECO:0007669"/>
    <property type="project" value="InterPro"/>
</dbReference>
<dbReference type="PRINTS" id="PR00837">
    <property type="entry name" value="V5TPXLIKE"/>
</dbReference>
<dbReference type="Proteomes" id="UP000324897">
    <property type="component" value="Chromosome 4"/>
</dbReference>
<dbReference type="AlphaFoldDB" id="A0A5J9VZB6"/>
<dbReference type="PROSITE" id="PS01010">
    <property type="entry name" value="CRISP_2"/>
    <property type="match status" value="1"/>
</dbReference>
<keyword evidence="2" id="KW-0611">Plant defense</keyword>
<name>A0A5J9VZB6_9POAL</name>
<dbReference type="CDD" id="cd05381">
    <property type="entry name" value="CAP_PR-1"/>
    <property type="match status" value="1"/>
</dbReference>
<dbReference type="Gene3D" id="3.40.33.10">
    <property type="entry name" value="CAP"/>
    <property type="match status" value="2"/>
</dbReference>
<dbReference type="InterPro" id="IPR018244">
    <property type="entry name" value="Allrgn_V5/Tpx1_CS"/>
</dbReference>
<reference evidence="6 7" key="1">
    <citation type="journal article" date="2019" name="Sci. Rep.">
        <title>A high-quality genome of Eragrostis curvula grass provides insights into Poaceae evolution and supports new strategies to enhance forage quality.</title>
        <authorList>
            <person name="Carballo J."/>
            <person name="Santos B.A.C.M."/>
            <person name="Zappacosta D."/>
            <person name="Garbus I."/>
            <person name="Selva J.P."/>
            <person name="Gallo C.A."/>
            <person name="Diaz A."/>
            <person name="Albertini E."/>
            <person name="Caccamo M."/>
            <person name="Echenique V."/>
        </authorList>
    </citation>
    <scope>NUCLEOTIDE SEQUENCE [LARGE SCALE GENOMIC DNA]</scope>
    <source>
        <strain evidence="7">cv. Victoria</strain>
        <tissue evidence="6">Leaf</tissue>
    </source>
</reference>
<feature type="non-terminal residue" evidence="6">
    <location>
        <position position="1"/>
    </location>
</feature>
<evidence type="ECO:0000256" key="2">
    <source>
        <dbReference type="ARBA" id="ARBA00023265"/>
    </source>
</evidence>
<dbReference type="PROSITE" id="PS01009">
    <property type="entry name" value="CRISP_1"/>
    <property type="match status" value="2"/>
</dbReference>
<dbReference type="InterPro" id="IPR014044">
    <property type="entry name" value="CAP_dom"/>
</dbReference>
<feature type="domain" description="SCP" evidence="5">
    <location>
        <begin position="171"/>
        <end position="310"/>
    </location>
</feature>
<comment type="function">
    <text evidence="1">Probably involved in the defense reaction of plants against pathogens.</text>
</comment>
<dbReference type="EMBL" id="RWGY01000007">
    <property type="protein sequence ID" value="TVU40956.1"/>
    <property type="molecule type" value="Genomic_DNA"/>
</dbReference>
<evidence type="ECO:0000256" key="4">
    <source>
        <dbReference type="SAM" id="SignalP"/>
    </source>
</evidence>
<dbReference type="SUPFAM" id="SSF55797">
    <property type="entry name" value="PR-1-like"/>
    <property type="match status" value="2"/>
</dbReference>
<keyword evidence="2" id="KW-0568">Pathogenesis-related protein</keyword>
<feature type="compositionally biased region" description="Basic and acidic residues" evidence="3">
    <location>
        <begin position="212"/>
        <end position="225"/>
    </location>
</feature>
<proteinExistence type="predicted"/>
<dbReference type="PANTHER" id="PTHR10334">
    <property type="entry name" value="CYSTEINE-RICH SECRETORY PROTEIN-RELATED"/>
    <property type="match status" value="1"/>
</dbReference>
<evidence type="ECO:0000259" key="5">
    <source>
        <dbReference type="SMART" id="SM00198"/>
    </source>
</evidence>
<organism evidence="6 7">
    <name type="scientific">Eragrostis curvula</name>
    <name type="common">weeping love grass</name>
    <dbReference type="NCBI Taxonomy" id="38414"/>
    <lineage>
        <taxon>Eukaryota</taxon>
        <taxon>Viridiplantae</taxon>
        <taxon>Streptophyta</taxon>
        <taxon>Embryophyta</taxon>
        <taxon>Tracheophyta</taxon>
        <taxon>Spermatophyta</taxon>
        <taxon>Magnoliopsida</taxon>
        <taxon>Liliopsida</taxon>
        <taxon>Poales</taxon>
        <taxon>Poaceae</taxon>
        <taxon>PACMAD clade</taxon>
        <taxon>Chloridoideae</taxon>
        <taxon>Eragrostideae</taxon>
        <taxon>Eragrostidinae</taxon>
        <taxon>Eragrostis</taxon>
    </lineage>
</organism>
<dbReference type="Pfam" id="PF00188">
    <property type="entry name" value="CAP"/>
    <property type="match status" value="2"/>
</dbReference>
<protein>
    <recommendedName>
        <fullName evidence="5">SCP domain-containing protein</fullName>
    </recommendedName>
</protein>
<dbReference type="InterPro" id="IPR035940">
    <property type="entry name" value="CAP_sf"/>
</dbReference>
<gene>
    <name evidence="6" type="ORF">EJB05_14442</name>
</gene>
<keyword evidence="7" id="KW-1185">Reference proteome</keyword>
<feature type="signal peptide" evidence="4">
    <location>
        <begin position="1"/>
        <end position="27"/>
    </location>
</feature>
<feature type="chain" id="PRO_5023936221" description="SCP domain-containing protein" evidence="4">
    <location>
        <begin position="28"/>
        <end position="314"/>
    </location>
</feature>
<dbReference type="SMART" id="SM00198">
    <property type="entry name" value="SCP"/>
    <property type="match status" value="2"/>
</dbReference>
<feature type="region of interest" description="Disordered" evidence="3">
    <location>
        <begin position="212"/>
        <end position="232"/>
    </location>
</feature>
<keyword evidence="4" id="KW-0732">Signal</keyword>
<feature type="domain" description="SCP" evidence="5">
    <location>
        <begin position="30"/>
        <end position="155"/>
    </location>
</feature>
<evidence type="ECO:0000256" key="3">
    <source>
        <dbReference type="SAM" id="MobiDB-lite"/>
    </source>
</evidence>
<dbReference type="FunFam" id="3.40.33.10:FF:000004">
    <property type="entry name" value="CAP, cysteine-rich secretory protein, antigen 5"/>
    <property type="match status" value="2"/>
</dbReference>
<comment type="caution">
    <text evidence="6">The sequence shown here is derived from an EMBL/GenBank/DDBJ whole genome shotgun (WGS) entry which is preliminary data.</text>
</comment>
<evidence type="ECO:0000313" key="7">
    <source>
        <dbReference type="Proteomes" id="UP000324897"/>
    </source>
</evidence>
<dbReference type="PRINTS" id="PR00838">
    <property type="entry name" value="V5ALLERGEN"/>
</dbReference>
<accession>A0A5J9VZB6</accession>
<sequence>MAFSSKLACLALVLVAAAAALVAPCAAQDDLAQQFVDLHDAARKDVGLGPVHWDNNVAAYAQSYAAQRQGDCALIHSTNRPYGENIYMGPAGKAWSAADAVGLWVEEKQYYNHATNSCSAPADKSCGHYTQIVWRDSTAIGCAQMAYWSMVECLTLALAAAAISAPCQGKTRQQDVLDEHNAVRSDVGVGKVHWDNKVAAYAQSYAKRRQGDCKLKHSDKSDRPNYGENISRSTNKNFSVSAAVGRWVKEKQYYHHDTNSCSAPAGKSCGHYTQVVWRDSTAIGCARVVCDNNRGVFVTCNYNPPGNYRGQSPY</sequence>